<comment type="caution">
    <text evidence="1">The sequence shown here is derived from an EMBL/GenBank/DDBJ whole genome shotgun (WGS) entry which is preliminary data.</text>
</comment>
<protein>
    <submittedName>
        <fullName evidence="1">Uncharacterized protein</fullName>
    </submittedName>
</protein>
<evidence type="ECO:0000313" key="2">
    <source>
        <dbReference type="Proteomes" id="UP001054837"/>
    </source>
</evidence>
<evidence type="ECO:0000313" key="1">
    <source>
        <dbReference type="EMBL" id="GIY82677.1"/>
    </source>
</evidence>
<dbReference type="EMBL" id="BPLQ01014730">
    <property type="protein sequence ID" value="GIY82677.1"/>
    <property type="molecule type" value="Genomic_DNA"/>
</dbReference>
<dbReference type="Proteomes" id="UP001054837">
    <property type="component" value="Unassembled WGS sequence"/>
</dbReference>
<keyword evidence="2" id="KW-1185">Reference proteome</keyword>
<accession>A0AAV4WJ63</accession>
<name>A0AAV4WJ63_9ARAC</name>
<proteinExistence type="predicted"/>
<organism evidence="1 2">
    <name type="scientific">Caerostris darwini</name>
    <dbReference type="NCBI Taxonomy" id="1538125"/>
    <lineage>
        <taxon>Eukaryota</taxon>
        <taxon>Metazoa</taxon>
        <taxon>Ecdysozoa</taxon>
        <taxon>Arthropoda</taxon>
        <taxon>Chelicerata</taxon>
        <taxon>Arachnida</taxon>
        <taxon>Araneae</taxon>
        <taxon>Araneomorphae</taxon>
        <taxon>Entelegynae</taxon>
        <taxon>Araneoidea</taxon>
        <taxon>Araneidae</taxon>
        <taxon>Caerostris</taxon>
    </lineage>
</organism>
<gene>
    <name evidence="1" type="ORF">CDAR_485931</name>
</gene>
<reference evidence="1 2" key="1">
    <citation type="submission" date="2021-06" db="EMBL/GenBank/DDBJ databases">
        <title>Caerostris darwini draft genome.</title>
        <authorList>
            <person name="Kono N."/>
            <person name="Arakawa K."/>
        </authorList>
    </citation>
    <scope>NUCLEOTIDE SEQUENCE [LARGE SCALE GENOMIC DNA]</scope>
</reference>
<dbReference type="AlphaFoldDB" id="A0AAV4WJ63"/>
<sequence length="147" mass="16736">MKEVMQSFERPPDISGHLALRLENPSVEFNESNVNLHMPHRQGPLSLCSMSLQFEISEEVVQRCDDSDSVRSGIGFGTVHDATCYRPERYVARSGLGQQESLPPRGKGVQLKRLQLFPAADCHSRLMTQRQLRCMQMSLFCRLQETN</sequence>